<gene>
    <name evidence="6" type="primary">KAFR0L01860</name>
    <name evidence="6" type="ORF">KAFR_0L01860</name>
</gene>
<dbReference type="SMART" id="SM00248">
    <property type="entry name" value="ANK"/>
    <property type="match status" value="2"/>
</dbReference>
<dbReference type="InterPro" id="IPR003163">
    <property type="entry name" value="Tscrpt_reg_HTH_APSES-type"/>
</dbReference>
<dbReference type="InterPro" id="IPR036770">
    <property type="entry name" value="Ankyrin_rpt-contain_sf"/>
</dbReference>
<dbReference type="HOGENOM" id="CLU_009666_0_0_1"/>
<feature type="repeat" description="ANK" evidence="3">
    <location>
        <begin position="592"/>
        <end position="624"/>
    </location>
</feature>
<dbReference type="GO" id="GO:0030907">
    <property type="term" value="C:MBF transcription complex"/>
    <property type="evidence" value="ECO:0007669"/>
    <property type="project" value="TreeGrafter"/>
</dbReference>
<dbReference type="KEGG" id="kaf:KAFR_0L01860"/>
<dbReference type="EMBL" id="HE650832">
    <property type="protein sequence ID" value="CCF60796.1"/>
    <property type="molecule type" value="Genomic_DNA"/>
</dbReference>
<evidence type="ECO:0000256" key="3">
    <source>
        <dbReference type="PROSITE-ProRule" id="PRU00023"/>
    </source>
</evidence>
<dbReference type="GO" id="GO:0001228">
    <property type="term" value="F:DNA-binding transcription activator activity, RNA polymerase II-specific"/>
    <property type="evidence" value="ECO:0007669"/>
    <property type="project" value="UniProtKB-ARBA"/>
</dbReference>
<evidence type="ECO:0000313" key="6">
    <source>
        <dbReference type="EMBL" id="CCF60796.1"/>
    </source>
</evidence>
<dbReference type="Pfam" id="PF04383">
    <property type="entry name" value="KilA-N"/>
    <property type="match status" value="1"/>
</dbReference>
<dbReference type="SMART" id="SM01252">
    <property type="entry name" value="KilA-N"/>
    <property type="match status" value="1"/>
</dbReference>
<dbReference type="PANTHER" id="PTHR43828">
    <property type="entry name" value="ASPARAGINASE"/>
    <property type="match status" value="1"/>
</dbReference>
<dbReference type="GO" id="GO:0003677">
    <property type="term" value="F:DNA binding"/>
    <property type="evidence" value="ECO:0007669"/>
    <property type="project" value="InterPro"/>
</dbReference>
<protein>
    <recommendedName>
        <fullName evidence="5">HTH APSES-type domain-containing protein</fullName>
    </recommendedName>
</protein>
<dbReference type="InterPro" id="IPR036887">
    <property type="entry name" value="HTH_APSES_sf"/>
</dbReference>
<name>H2B2E6_KAZAF</name>
<dbReference type="InterPro" id="IPR018004">
    <property type="entry name" value="KilA/APSES_HTH"/>
</dbReference>
<dbReference type="SUPFAM" id="SSF54616">
    <property type="entry name" value="DNA-binding domain of Mlu1-box binding protein MBP1"/>
    <property type="match status" value="1"/>
</dbReference>
<dbReference type="FunFam" id="3.10.260.10:FF:000006">
    <property type="entry name" value="Swi4p"/>
    <property type="match status" value="1"/>
</dbReference>
<feature type="compositionally biased region" description="Polar residues" evidence="4">
    <location>
        <begin position="184"/>
        <end position="246"/>
    </location>
</feature>
<evidence type="ECO:0000256" key="2">
    <source>
        <dbReference type="ARBA" id="ARBA00023043"/>
    </source>
</evidence>
<dbReference type="PROSITE" id="PS50297">
    <property type="entry name" value="ANK_REP_REGION"/>
    <property type="match status" value="1"/>
</dbReference>
<dbReference type="PROSITE" id="PS51299">
    <property type="entry name" value="HTH_APSES"/>
    <property type="match status" value="1"/>
</dbReference>
<evidence type="ECO:0000313" key="7">
    <source>
        <dbReference type="Proteomes" id="UP000005220"/>
    </source>
</evidence>
<dbReference type="InterPro" id="IPR002110">
    <property type="entry name" value="Ankyrin_rpt"/>
</dbReference>
<organism evidence="6 7">
    <name type="scientific">Kazachstania africana (strain ATCC 22294 / BCRC 22015 / CBS 2517 / CECT 1963 / NBRC 1671 / NRRL Y-8276)</name>
    <name type="common">Yeast</name>
    <name type="synonym">Kluyveromyces africanus</name>
    <dbReference type="NCBI Taxonomy" id="1071382"/>
    <lineage>
        <taxon>Eukaryota</taxon>
        <taxon>Fungi</taxon>
        <taxon>Dikarya</taxon>
        <taxon>Ascomycota</taxon>
        <taxon>Saccharomycotina</taxon>
        <taxon>Saccharomycetes</taxon>
        <taxon>Saccharomycetales</taxon>
        <taxon>Saccharomycetaceae</taxon>
        <taxon>Kazachstania</taxon>
    </lineage>
</organism>
<evidence type="ECO:0000256" key="1">
    <source>
        <dbReference type="ARBA" id="ARBA00022737"/>
    </source>
</evidence>
<dbReference type="RefSeq" id="XP_003959931.1">
    <property type="nucleotide sequence ID" value="XM_003959882.1"/>
</dbReference>
<dbReference type="OrthoDB" id="6718656at2759"/>
<accession>H2B2E6</accession>
<dbReference type="STRING" id="1071382.H2B2E6"/>
<dbReference type="Gene3D" id="1.25.40.20">
    <property type="entry name" value="Ankyrin repeat-containing domain"/>
    <property type="match status" value="1"/>
</dbReference>
<dbReference type="Pfam" id="PF00023">
    <property type="entry name" value="Ank"/>
    <property type="match status" value="1"/>
</dbReference>
<dbReference type="eggNOG" id="ENOG502QUTG">
    <property type="taxonomic scope" value="Eukaryota"/>
</dbReference>
<dbReference type="GO" id="GO:0033309">
    <property type="term" value="C:SBF transcription complex"/>
    <property type="evidence" value="ECO:0007669"/>
    <property type="project" value="TreeGrafter"/>
</dbReference>
<keyword evidence="7" id="KW-1185">Reference proteome</keyword>
<dbReference type="GeneID" id="13887004"/>
<keyword evidence="2 3" id="KW-0040">ANK repeat</keyword>
<feature type="region of interest" description="Disordered" evidence="4">
    <location>
        <begin position="143"/>
        <end position="246"/>
    </location>
</feature>
<dbReference type="PROSITE" id="PS50088">
    <property type="entry name" value="ANK_REPEAT"/>
    <property type="match status" value="1"/>
</dbReference>
<sequence>MMLNPARISDINRTTVPQITRTVADSQSDDNKANYASARPIVEIATYAETDVYECYFRGAESHIVMRRTRDDWINITQVFKVAKFSKNHRTKVLERESSNLRHEKVQGGYGRFQGTWIPLVDAKRLIAEYNINDPVVQTIINFNLDPSNPPRRRMKNSILRKASPGKKISSPSSYNKTPKRKNNQPQASQSNLQKKVKKSTSLQANPSPLHNVAFQTPRQSNITNSSNTTAYRNTNSSTLDDPSSISVNPTMSRLNSADNIKPHTNGYSASQKPLQFFPVPTNVSNEGPTRPPNNVIKYGNNTMNFFKINKKPKVSNFITFVPENSTSKTITSQIDTQSSNNEKTSINIQRHYASGNEFIENNSQEKIELSTNKMLNSKLQPSSIEDINNVKTKNAPTNSTFSLTNNYSDNDRNLNIGNQLKIQRMNKDEYRELILKVLAYEPKPDESYTLPNELYHPPEGFNIDAEIDQQSHTALHWASAMANIPLIKALLYLNANALYCNIKGFNCVTKSLFYNNNYTNNTFGELIYILRICLVTPDQNRRLPFHYLVELSANKSKDDTVITSYIETMLRALAEENYSTLQMCLDFQDTMGNTPLHLAALNLNLDLFNKLCLLGASIDIPNAEGHSAVEILSRFNMIVPPTSQMGIKPNLDTDNKLLVNPKIKLEQEKNLRQTIKSEELPQETQMTTLLETPILYKNQSPRTFLQSNEKNNTSLGQIMEDLSSIDAIVNSSVIKYAKSSPAPLQSPSTMKQSIKDATRTNKDHSTALEEKIAPLFPEKSTNSPTFSKGNKLNRVVNQLVSKIDMEINSNEHEIKILRSNLVDVQKTANSVTRQKNNIFKSLKIKDTIELEKSKINLLEDVKEKKTKLRKQLEKSQALILAQAAEEEQNLENCIIEAGDIDVRIKDSLKFAILQLKRRSMLQRLVEVKSRGNSAIKLRKYRALIGSTFSDIDTKLDEIEKDLKSAV</sequence>
<dbReference type="AlphaFoldDB" id="H2B2E6"/>
<dbReference type="Gene3D" id="3.10.260.10">
    <property type="entry name" value="Transcription regulator HTH, APSES-type DNA-binding domain"/>
    <property type="match status" value="1"/>
</dbReference>
<dbReference type="PANTHER" id="PTHR43828:SF7">
    <property type="entry name" value="REGULATORY PROTEIN SWI4"/>
    <property type="match status" value="1"/>
</dbReference>
<feature type="domain" description="HTH APSES-type" evidence="5">
    <location>
        <begin position="42"/>
        <end position="152"/>
    </location>
</feature>
<keyword evidence="1" id="KW-0677">Repeat</keyword>
<dbReference type="Proteomes" id="UP000005220">
    <property type="component" value="Chromosome 12"/>
</dbReference>
<reference evidence="6 7" key="1">
    <citation type="journal article" date="2011" name="Proc. Natl. Acad. Sci. U.S.A.">
        <title>Evolutionary erosion of yeast sex chromosomes by mating-type switching accidents.</title>
        <authorList>
            <person name="Gordon J.L."/>
            <person name="Armisen D."/>
            <person name="Proux-Wera E."/>
            <person name="Oheigeartaigh S.S."/>
            <person name="Byrne K.P."/>
            <person name="Wolfe K.H."/>
        </authorList>
    </citation>
    <scope>NUCLEOTIDE SEQUENCE [LARGE SCALE GENOMIC DNA]</scope>
    <source>
        <strain evidence="7">ATCC 22294 / BCRC 22015 / CBS 2517 / CECT 1963 / NBRC 1671 / NRRL Y-8276</strain>
    </source>
</reference>
<proteinExistence type="predicted"/>
<dbReference type="InterPro" id="IPR051642">
    <property type="entry name" value="SWI6-like"/>
</dbReference>
<evidence type="ECO:0000256" key="4">
    <source>
        <dbReference type="SAM" id="MobiDB-lite"/>
    </source>
</evidence>
<dbReference type="SUPFAM" id="SSF48403">
    <property type="entry name" value="Ankyrin repeat"/>
    <property type="match status" value="1"/>
</dbReference>
<evidence type="ECO:0000259" key="5">
    <source>
        <dbReference type="PROSITE" id="PS51299"/>
    </source>
</evidence>
<dbReference type="InParanoid" id="H2B2E6"/>